<comment type="similarity">
    <text evidence="2 10">Belongs to the glycosyl hydrolase 27 family.</text>
</comment>
<evidence type="ECO:0000256" key="5">
    <source>
        <dbReference type="ARBA" id="ARBA00023098"/>
    </source>
</evidence>
<evidence type="ECO:0000256" key="3">
    <source>
        <dbReference type="ARBA" id="ARBA00011738"/>
    </source>
</evidence>
<keyword evidence="5" id="KW-0443">Lipid metabolism</keyword>
<evidence type="ECO:0000256" key="2">
    <source>
        <dbReference type="ARBA" id="ARBA00009743"/>
    </source>
</evidence>
<dbReference type="EC" id="3.2.1.-" evidence="10"/>
<keyword evidence="6 10" id="KW-1015">Disulfide bond</keyword>
<comment type="subunit">
    <text evidence="3 10">Homodimer.</text>
</comment>
<keyword evidence="9 10" id="KW-0326">Glycosidase</keyword>
<dbReference type="FunFam" id="3.20.20.70:FF:000070">
    <property type="entry name" value="Alpha-galactosidase"/>
    <property type="match status" value="1"/>
</dbReference>
<dbReference type="PROSITE" id="PS00512">
    <property type="entry name" value="ALPHA_GALACTOSIDASE"/>
    <property type="match status" value="1"/>
</dbReference>
<evidence type="ECO:0000256" key="6">
    <source>
        <dbReference type="ARBA" id="ARBA00023157"/>
    </source>
</evidence>
<evidence type="ECO:0000256" key="7">
    <source>
        <dbReference type="ARBA" id="ARBA00023180"/>
    </source>
</evidence>
<keyword evidence="8" id="KW-0458">Lysosome</keyword>
<dbReference type="GO" id="GO:0016020">
    <property type="term" value="C:membrane"/>
    <property type="evidence" value="ECO:0007669"/>
    <property type="project" value="GOC"/>
</dbReference>
<dbReference type="Pfam" id="PF16499">
    <property type="entry name" value="Melibiase_2"/>
    <property type="match status" value="1"/>
</dbReference>
<dbReference type="InterPro" id="IPR017853">
    <property type="entry name" value="GH"/>
</dbReference>
<comment type="caution">
    <text evidence="13">The sequence shown here is derived from an EMBL/GenBank/DDBJ whole genome shotgun (WGS) entry which is preliminary data.</text>
</comment>
<keyword evidence="4 10" id="KW-0378">Hydrolase</keyword>
<accession>A0A6A4W9X3</accession>
<evidence type="ECO:0000256" key="4">
    <source>
        <dbReference type="ARBA" id="ARBA00022801"/>
    </source>
</evidence>
<gene>
    <name evidence="13" type="primary">NAGA_3</name>
    <name evidence="13" type="ORF">FJT64_024662</name>
</gene>
<keyword evidence="7" id="KW-0325">Glycoprotein</keyword>
<evidence type="ECO:0000259" key="12">
    <source>
        <dbReference type="Pfam" id="PF17450"/>
    </source>
</evidence>
<dbReference type="Proteomes" id="UP000440578">
    <property type="component" value="Unassembled WGS sequence"/>
</dbReference>
<keyword evidence="14" id="KW-1185">Reference proteome</keyword>
<evidence type="ECO:0000256" key="10">
    <source>
        <dbReference type="RuleBase" id="RU361168"/>
    </source>
</evidence>
<dbReference type="Gene3D" id="2.60.40.1180">
    <property type="entry name" value="Golgi alpha-mannosidase II"/>
    <property type="match status" value="1"/>
</dbReference>
<evidence type="ECO:0000313" key="14">
    <source>
        <dbReference type="Proteomes" id="UP000440578"/>
    </source>
</evidence>
<dbReference type="FunFam" id="2.60.40.1180:FF:000032">
    <property type="entry name" value="Alpha-galactosidase"/>
    <property type="match status" value="1"/>
</dbReference>
<dbReference type="GO" id="GO:0005764">
    <property type="term" value="C:lysosome"/>
    <property type="evidence" value="ECO:0007669"/>
    <property type="project" value="UniProtKB-SubCell"/>
</dbReference>
<dbReference type="GO" id="GO:0004557">
    <property type="term" value="F:alpha-galactosidase activity"/>
    <property type="evidence" value="ECO:0007669"/>
    <property type="project" value="TreeGrafter"/>
</dbReference>
<keyword evidence="11" id="KW-0732">Signal</keyword>
<dbReference type="EMBL" id="VIIS01000951">
    <property type="protein sequence ID" value="KAF0303355.1"/>
    <property type="molecule type" value="Genomic_DNA"/>
</dbReference>
<dbReference type="PANTHER" id="PTHR11452">
    <property type="entry name" value="ALPHA-GALACTOSIDASE/ALPHA-N-ACETYLGALACTOSAMINIDASE"/>
    <property type="match status" value="1"/>
</dbReference>
<feature type="domain" description="Alpha galactosidase A C-terminal" evidence="12">
    <location>
        <begin position="312"/>
        <end position="400"/>
    </location>
</feature>
<protein>
    <recommendedName>
        <fullName evidence="10">Alpha-galactosidase</fullName>
        <ecNumber evidence="10">3.2.1.-</ecNumber>
    </recommendedName>
</protein>
<dbReference type="GO" id="GO:0016139">
    <property type="term" value="P:glycoside catabolic process"/>
    <property type="evidence" value="ECO:0007669"/>
    <property type="project" value="TreeGrafter"/>
</dbReference>
<name>A0A6A4W9X3_AMPAM</name>
<dbReference type="InterPro" id="IPR013785">
    <property type="entry name" value="Aldolase_TIM"/>
</dbReference>
<dbReference type="SUPFAM" id="SSF51445">
    <property type="entry name" value="(Trans)glycosidases"/>
    <property type="match status" value="1"/>
</dbReference>
<dbReference type="Pfam" id="PF17450">
    <property type="entry name" value="Melibiase_2_C"/>
    <property type="match status" value="1"/>
</dbReference>
<dbReference type="GO" id="GO:0009311">
    <property type="term" value="P:oligosaccharide metabolic process"/>
    <property type="evidence" value="ECO:0007669"/>
    <property type="project" value="TreeGrafter"/>
</dbReference>
<evidence type="ECO:0000256" key="1">
    <source>
        <dbReference type="ARBA" id="ARBA00004371"/>
    </source>
</evidence>
<evidence type="ECO:0000313" key="13">
    <source>
        <dbReference type="EMBL" id="KAF0303355.1"/>
    </source>
</evidence>
<dbReference type="CDD" id="cd14792">
    <property type="entry name" value="GH27"/>
    <property type="match status" value="1"/>
</dbReference>
<feature type="chain" id="PRO_5025617174" description="Alpha-galactosidase" evidence="11">
    <location>
        <begin position="23"/>
        <end position="410"/>
    </location>
</feature>
<proteinExistence type="inferred from homology"/>
<dbReference type="InterPro" id="IPR000111">
    <property type="entry name" value="Glyco_hydro_27/36_CS"/>
</dbReference>
<dbReference type="InterPro" id="IPR002241">
    <property type="entry name" value="Glyco_hydro_27"/>
</dbReference>
<sequence>MALLRWTAAATALLAAPHLVLGLDNGLALTPPLGWLAWERFRCITDCAAEPDSCVSEALFRAQADRMAADGYLAAGYQYIIIDDCWSSHERDAEGRLQADPDRFPSGIKALSDYVHGLGLKLGIYGDYGTYTCGGYPGSIDHMETDAQTFADWEVDYVKLDGCYSDPDSMDVGYPEFGGYLNDTGRPMVYSCSWPAYQSNPDYPAIARACNLWRNFDDIQDSWDSVASIIDFYGDHQEELIPVAGPGHWNDPDMLIVGDFGLSYEQSRAQMAVWSVLAAPLIMSVDLRTIRPEYAAILQNSAALAINQDRLGIQGRRVFQDQGMEIWRRAITPQVDEQFSYALAFLDRRTDGTPSRLTMTLRELGLDSPTGYRVQEVFDGQSYGTLLPEDSITVHVNPTGVTFLRCDLVA</sequence>
<evidence type="ECO:0000256" key="9">
    <source>
        <dbReference type="ARBA" id="ARBA00023295"/>
    </source>
</evidence>
<dbReference type="Gene3D" id="3.20.20.70">
    <property type="entry name" value="Aldolase class I"/>
    <property type="match status" value="1"/>
</dbReference>
<evidence type="ECO:0000256" key="8">
    <source>
        <dbReference type="ARBA" id="ARBA00023228"/>
    </source>
</evidence>
<reference evidence="13 14" key="1">
    <citation type="submission" date="2019-07" db="EMBL/GenBank/DDBJ databases">
        <title>Draft genome assembly of a fouling barnacle, Amphibalanus amphitrite (Darwin, 1854): The first reference genome for Thecostraca.</title>
        <authorList>
            <person name="Kim W."/>
        </authorList>
    </citation>
    <scope>NUCLEOTIDE SEQUENCE [LARGE SCALE GENOMIC DNA]</scope>
    <source>
        <strain evidence="13">SNU_AA5</strain>
        <tissue evidence="13">Soma without cirri and trophi</tissue>
    </source>
</reference>
<dbReference type="AlphaFoldDB" id="A0A6A4W9X3"/>
<dbReference type="PANTHER" id="PTHR11452:SF83">
    <property type="entry name" value="ALPHA-GALACTOSIDASE"/>
    <property type="match status" value="1"/>
</dbReference>
<feature type="signal peptide" evidence="11">
    <location>
        <begin position="1"/>
        <end position="22"/>
    </location>
</feature>
<evidence type="ECO:0000256" key="11">
    <source>
        <dbReference type="SAM" id="SignalP"/>
    </source>
</evidence>
<dbReference type="PRINTS" id="PR00740">
    <property type="entry name" value="GLHYDRLASE27"/>
</dbReference>
<dbReference type="SUPFAM" id="SSF51011">
    <property type="entry name" value="Glycosyl hydrolase domain"/>
    <property type="match status" value="1"/>
</dbReference>
<organism evidence="13 14">
    <name type="scientific">Amphibalanus amphitrite</name>
    <name type="common">Striped barnacle</name>
    <name type="synonym">Balanus amphitrite</name>
    <dbReference type="NCBI Taxonomy" id="1232801"/>
    <lineage>
        <taxon>Eukaryota</taxon>
        <taxon>Metazoa</taxon>
        <taxon>Ecdysozoa</taxon>
        <taxon>Arthropoda</taxon>
        <taxon>Crustacea</taxon>
        <taxon>Multicrustacea</taxon>
        <taxon>Cirripedia</taxon>
        <taxon>Thoracica</taxon>
        <taxon>Thoracicalcarea</taxon>
        <taxon>Balanomorpha</taxon>
        <taxon>Balanoidea</taxon>
        <taxon>Balanidae</taxon>
        <taxon>Amphibalaninae</taxon>
        <taxon>Amphibalanus</taxon>
    </lineage>
</organism>
<dbReference type="OrthoDB" id="5795902at2759"/>
<comment type="subcellular location">
    <subcellularLocation>
        <location evidence="1">Lysosome</location>
    </subcellularLocation>
</comment>
<dbReference type="InterPro" id="IPR013780">
    <property type="entry name" value="Glyco_hydro_b"/>
</dbReference>
<dbReference type="InterPro" id="IPR035373">
    <property type="entry name" value="Melibiase/NAGA_C"/>
</dbReference>
<dbReference type="GO" id="GO:0019377">
    <property type="term" value="P:glycolipid catabolic process"/>
    <property type="evidence" value="ECO:0007669"/>
    <property type="project" value="UniProtKB-ARBA"/>
</dbReference>